<dbReference type="EMBL" id="VSRR010000934">
    <property type="protein sequence ID" value="MPC21013.1"/>
    <property type="molecule type" value="Genomic_DNA"/>
</dbReference>
<comment type="caution">
    <text evidence="1">The sequence shown here is derived from an EMBL/GenBank/DDBJ whole genome shotgun (WGS) entry which is preliminary data.</text>
</comment>
<accession>A0A5B7DIT4</accession>
<dbReference type="Proteomes" id="UP000324222">
    <property type="component" value="Unassembled WGS sequence"/>
</dbReference>
<keyword evidence="2" id="KW-1185">Reference proteome</keyword>
<organism evidence="1 2">
    <name type="scientific">Portunus trituberculatus</name>
    <name type="common">Swimming crab</name>
    <name type="synonym">Neptunus trituberculatus</name>
    <dbReference type="NCBI Taxonomy" id="210409"/>
    <lineage>
        <taxon>Eukaryota</taxon>
        <taxon>Metazoa</taxon>
        <taxon>Ecdysozoa</taxon>
        <taxon>Arthropoda</taxon>
        <taxon>Crustacea</taxon>
        <taxon>Multicrustacea</taxon>
        <taxon>Malacostraca</taxon>
        <taxon>Eumalacostraca</taxon>
        <taxon>Eucarida</taxon>
        <taxon>Decapoda</taxon>
        <taxon>Pleocyemata</taxon>
        <taxon>Brachyura</taxon>
        <taxon>Eubrachyura</taxon>
        <taxon>Portunoidea</taxon>
        <taxon>Portunidae</taxon>
        <taxon>Portuninae</taxon>
        <taxon>Portunus</taxon>
    </lineage>
</organism>
<sequence>MYTNGRVMCQLLRCDWLAEWRYPSRVAQGWVVLTHWRCSSGRPWVLSSTRPRLSPFTFPPHSSSSS</sequence>
<dbReference type="AlphaFoldDB" id="A0A5B7DIT4"/>
<evidence type="ECO:0000313" key="2">
    <source>
        <dbReference type="Proteomes" id="UP000324222"/>
    </source>
</evidence>
<name>A0A5B7DIT4_PORTR</name>
<reference evidence="1 2" key="1">
    <citation type="submission" date="2019-05" db="EMBL/GenBank/DDBJ databases">
        <title>Another draft genome of Portunus trituberculatus and its Hox gene families provides insights of decapod evolution.</title>
        <authorList>
            <person name="Jeong J.-H."/>
            <person name="Song I."/>
            <person name="Kim S."/>
            <person name="Choi T."/>
            <person name="Kim D."/>
            <person name="Ryu S."/>
            <person name="Kim W."/>
        </authorList>
    </citation>
    <scope>NUCLEOTIDE SEQUENCE [LARGE SCALE GENOMIC DNA]</scope>
    <source>
        <tissue evidence="1">Muscle</tissue>
    </source>
</reference>
<gene>
    <name evidence="1" type="ORF">E2C01_013986</name>
</gene>
<protein>
    <submittedName>
        <fullName evidence="1">Uncharacterized protein</fullName>
    </submittedName>
</protein>
<evidence type="ECO:0000313" key="1">
    <source>
        <dbReference type="EMBL" id="MPC21013.1"/>
    </source>
</evidence>
<proteinExistence type="predicted"/>